<sequence length="123" mass="14122">MKFKMISIPVGEHALFIDAKKILGHIPIDDLIAQTLAIEIYLEGGVRGVEIGTLLADRDPITHENRYPQLEFVRLAIPRRSYTNNHMKAVAVTLKNVYDKRFEIKSGYKIIHEAPILRHFMLN</sequence>
<dbReference type="GeneID" id="8622891"/>
<comment type="cofactor">
    <cofactor evidence="1">
        <name>pyridoxal 5'-phosphate</name>
        <dbReference type="ChEBI" id="CHEBI:597326"/>
    </cofactor>
</comment>
<dbReference type="EMBL" id="AAFI02000040">
    <property type="protein sequence ID" value="EAL66863.1"/>
    <property type="molecule type" value="Genomic_DNA"/>
</dbReference>
<dbReference type="InterPro" id="IPR015424">
    <property type="entry name" value="PyrdxlP-dep_Trfase"/>
</dbReference>
<dbReference type="InParanoid" id="Q54UE0"/>
<organism evidence="5 6">
    <name type="scientific">Dictyostelium discoideum</name>
    <name type="common">Social amoeba</name>
    <dbReference type="NCBI Taxonomy" id="44689"/>
    <lineage>
        <taxon>Eukaryota</taxon>
        <taxon>Amoebozoa</taxon>
        <taxon>Evosea</taxon>
        <taxon>Eumycetozoa</taxon>
        <taxon>Dictyostelia</taxon>
        <taxon>Dictyosteliales</taxon>
        <taxon>Dictyosteliaceae</taxon>
        <taxon>Dictyostelium</taxon>
    </lineage>
</organism>
<dbReference type="STRING" id="44689.Q54UE0"/>
<dbReference type="GO" id="GO:0006520">
    <property type="term" value="P:amino acid metabolic process"/>
    <property type="evidence" value="ECO:0007669"/>
    <property type="project" value="InterPro"/>
</dbReference>
<name>Q54UE0_DICDI</name>
<evidence type="ECO:0000259" key="4">
    <source>
        <dbReference type="Pfam" id="PF01212"/>
    </source>
</evidence>
<dbReference type="PANTHER" id="PTHR32325">
    <property type="entry name" value="BETA-ELIMINATING LYASE-LIKE PROTEIN-RELATED"/>
    <property type="match status" value="1"/>
</dbReference>
<dbReference type="HOGENOM" id="CLU_164363_0_0_1"/>
<dbReference type="InterPro" id="IPR015422">
    <property type="entry name" value="PyrdxlP-dep_Trfase_small"/>
</dbReference>
<feature type="domain" description="Aromatic amino acid beta-eliminating lyase/threonine aldolase" evidence="4">
    <location>
        <begin position="30"/>
        <end position="91"/>
    </location>
</feature>
<keyword evidence="6" id="KW-1185">Reference proteome</keyword>
<dbReference type="SUPFAM" id="SSF53383">
    <property type="entry name" value="PLP-dependent transferases"/>
    <property type="match status" value="1"/>
</dbReference>
<reference evidence="5 6" key="1">
    <citation type="journal article" date="2005" name="Nature">
        <title>The genome of the social amoeba Dictyostelium discoideum.</title>
        <authorList>
            <consortium name="The Dictyostelium discoideum Sequencing Consortium"/>
            <person name="Eichinger L."/>
            <person name="Pachebat J.A."/>
            <person name="Glockner G."/>
            <person name="Rajandream M.A."/>
            <person name="Sucgang R."/>
            <person name="Berriman M."/>
            <person name="Song J."/>
            <person name="Olsen R."/>
            <person name="Szafranski K."/>
            <person name="Xu Q."/>
            <person name="Tunggal B."/>
            <person name="Kummerfeld S."/>
            <person name="Madera M."/>
            <person name="Konfortov B.A."/>
            <person name="Rivero F."/>
            <person name="Bankier A.T."/>
            <person name="Lehmann R."/>
            <person name="Hamlin N."/>
            <person name="Davies R."/>
            <person name="Gaudet P."/>
            <person name="Fey P."/>
            <person name="Pilcher K."/>
            <person name="Chen G."/>
            <person name="Saunders D."/>
            <person name="Sodergren E."/>
            <person name="Davis P."/>
            <person name="Kerhornou A."/>
            <person name="Nie X."/>
            <person name="Hall N."/>
            <person name="Anjard C."/>
            <person name="Hemphill L."/>
            <person name="Bason N."/>
            <person name="Farbrother P."/>
            <person name="Desany B."/>
            <person name="Just E."/>
            <person name="Morio T."/>
            <person name="Rost R."/>
            <person name="Churcher C."/>
            <person name="Cooper J."/>
            <person name="Haydock S."/>
            <person name="van Driessche N."/>
            <person name="Cronin A."/>
            <person name="Goodhead I."/>
            <person name="Muzny D."/>
            <person name="Mourier T."/>
            <person name="Pain A."/>
            <person name="Lu M."/>
            <person name="Harper D."/>
            <person name="Lindsay R."/>
            <person name="Hauser H."/>
            <person name="James K."/>
            <person name="Quiles M."/>
            <person name="Madan Babu M."/>
            <person name="Saito T."/>
            <person name="Buchrieser C."/>
            <person name="Wardroper A."/>
            <person name="Felder M."/>
            <person name="Thangavelu M."/>
            <person name="Johnson D."/>
            <person name="Knights A."/>
            <person name="Loulseged H."/>
            <person name="Mungall K."/>
            <person name="Oliver K."/>
            <person name="Price C."/>
            <person name="Quail M.A."/>
            <person name="Urushihara H."/>
            <person name="Hernandez J."/>
            <person name="Rabbinowitsch E."/>
            <person name="Steffen D."/>
            <person name="Sanders M."/>
            <person name="Ma J."/>
            <person name="Kohara Y."/>
            <person name="Sharp S."/>
            <person name="Simmonds M."/>
            <person name="Spiegler S."/>
            <person name="Tivey A."/>
            <person name="Sugano S."/>
            <person name="White B."/>
            <person name="Walker D."/>
            <person name="Woodward J."/>
            <person name="Winckler T."/>
            <person name="Tanaka Y."/>
            <person name="Shaulsky G."/>
            <person name="Schleicher M."/>
            <person name="Weinstock G."/>
            <person name="Rosenthal A."/>
            <person name="Cox E.C."/>
            <person name="Chisholm R.L."/>
            <person name="Gibbs R."/>
            <person name="Loomis W.F."/>
            <person name="Platzer M."/>
            <person name="Kay R.R."/>
            <person name="Williams J."/>
            <person name="Dear P.H."/>
            <person name="Noegel A.A."/>
            <person name="Barrell B."/>
            <person name="Kuspa A."/>
        </authorList>
    </citation>
    <scope>NUCLEOTIDE SEQUENCE [LARGE SCALE GENOMIC DNA]</scope>
    <source>
        <strain evidence="5 6">AX4</strain>
    </source>
</reference>
<dbReference type="VEuPathDB" id="AmoebaDB:DDB_G0281133"/>
<dbReference type="RefSeq" id="XP_640836.1">
    <property type="nucleotide sequence ID" value="XM_635744.1"/>
</dbReference>
<dbReference type="SMR" id="Q54UE0"/>
<dbReference type="dictyBase" id="DDB_G0281133"/>
<proteinExistence type="inferred from homology"/>
<dbReference type="PANTHER" id="PTHR32325:SF4">
    <property type="entry name" value="TRYPTOPHANASE"/>
    <property type="match status" value="1"/>
</dbReference>
<dbReference type="InterPro" id="IPR001597">
    <property type="entry name" value="ArAA_b-elim_lyase/Thr_aldolase"/>
</dbReference>
<evidence type="ECO:0000256" key="2">
    <source>
        <dbReference type="ARBA" id="ARBA00009721"/>
    </source>
</evidence>
<evidence type="ECO:0000256" key="1">
    <source>
        <dbReference type="ARBA" id="ARBA00001933"/>
    </source>
</evidence>
<comment type="similarity">
    <text evidence="2">Belongs to the beta-eliminating lyase family.</text>
</comment>
<dbReference type="Proteomes" id="UP000002195">
    <property type="component" value="Unassembled WGS sequence"/>
</dbReference>
<dbReference type="AlphaFoldDB" id="Q54UE0"/>
<comment type="caution">
    <text evidence="5">The sequence shown here is derived from an EMBL/GenBank/DDBJ whole genome shotgun (WGS) entry which is preliminary data.</text>
</comment>
<protein>
    <recommendedName>
        <fullName evidence="4">Aromatic amino acid beta-eliminating lyase/threonine aldolase domain-containing protein</fullName>
    </recommendedName>
</protein>
<dbReference type="Pfam" id="PF01212">
    <property type="entry name" value="Beta_elim_lyase"/>
    <property type="match status" value="1"/>
</dbReference>
<evidence type="ECO:0000313" key="5">
    <source>
        <dbReference type="EMBL" id="EAL66863.1"/>
    </source>
</evidence>
<dbReference type="KEGG" id="ddi:DDB_G0281133"/>
<dbReference type="eggNOG" id="ENOG502QU0C">
    <property type="taxonomic scope" value="Eukaryota"/>
</dbReference>
<dbReference type="GO" id="GO:0016829">
    <property type="term" value="F:lyase activity"/>
    <property type="evidence" value="ECO:0007669"/>
    <property type="project" value="InterPro"/>
</dbReference>
<evidence type="ECO:0000313" key="6">
    <source>
        <dbReference type="Proteomes" id="UP000002195"/>
    </source>
</evidence>
<keyword evidence="3" id="KW-0663">Pyridoxal phosphate</keyword>
<accession>Q54UE0</accession>
<gene>
    <name evidence="5" type="ORF">DDB_G0281133</name>
</gene>
<dbReference type="PaxDb" id="44689-DDB0204034"/>
<dbReference type="Gene3D" id="3.90.1150.10">
    <property type="entry name" value="Aspartate Aminotransferase, domain 1"/>
    <property type="match status" value="1"/>
</dbReference>
<evidence type="ECO:0000256" key="3">
    <source>
        <dbReference type="ARBA" id="ARBA00022898"/>
    </source>
</evidence>